<keyword evidence="1" id="KW-0472">Membrane</keyword>
<dbReference type="PANTHER" id="PTHR43179:SF7">
    <property type="entry name" value="RHAMNOSYLTRANSFERASE WBBL"/>
    <property type="match status" value="1"/>
</dbReference>
<sequence length="655" mass="73728">MKLSVVIVNYNVKYFLEQCLHSVEAAIRDLDAEVFVVDNNSVDGSVEMIREKFPRIKLIANTVNTGFSVANNQAIRESSGEYILLLNPDTVVELDTFTRSVEFMDAHPDAGGLGIKMVDGSGKYLPESKRGLPTPAVAFYKIFGLSALFPKSKVFGQYHLGYLDRDQTHVVDVLAGAYMMLRRETLEKTGLLDETFFMYGEDIDLSYRITKAGYKNYYYPDARIIHYKGESTKKSSINYVFVFYNAMVIFARKHFSQKNARLFSFLIHIAIYLRAGVSIIHRLLKRVMLPLADAAVIYSGSLLIVNYWESAVTYTFGGHYPPLFLYGLLPAYILIWLFSVLIAGGYDKPLSLRKVYTGIFAGTVVILVFYALLPSGFRFSRAIIILSGLWGLISLTGIRLALHFAGLRNYRLGYNENLRFAIAGSGDEAGRVADLLRNSLRNPGFIGLVSTENTPEKNEGYIGSIANISDIINIYKIDEVIFCARDIPANQIIDTMAQLSDMEIEFKIAPPESLSIIGSNSISTTGDVYIIDINSITKANNLRNKRLLDFGTALLLLPLSPLLMWTMKNPLNFLVNIIMVLSGFRSWVGYSTFEHRTTTLPPVRKGILNPTDMLRISNLDPETVLRLNMLYARDYRISNDINIFLRSFRHLGRKA</sequence>
<gene>
    <name evidence="3" type="ORF">TBC1_11853</name>
</gene>
<dbReference type="CDD" id="cd04186">
    <property type="entry name" value="GT_2_like_c"/>
    <property type="match status" value="1"/>
</dbReference>
<evidence type="ECO:0000259" key="2">
    <source>
        <dbReference type="Pfam" id="PF00535"/>
    </source>
</evidence>
<dbReference type="InterPro" id="IPR029044">
    <property type="entry name" value="Nucleotide-diphossugar_trans"/>
</dbReference>
<accession>A0A0S7BQ39</accession>
<dbReference type="STRING" id="1678841.TBC1_11853"/>
<reference evidence="3" key="1">
    <citation type="journal article" date="2015" name="Genome Announc.">
        <title>Draft Genome Sequence of Bacteroidales Strain TBC1, a Novel Isolate from a Methanogenic Wastewater Treatment System.</title>
        <authorList>
            <person name="Tourlousse D.M."/>
            <person name="Matsuura N."/>
            <person name="Sun L."/>
            <person name="Toyonaga M."/>
            <person name="Kuroda K."/>
            <person name="Ohashi A."/>
            <person name="Cruz R."/>
            <person name="Yamaguchi T."/>
            <person name="Sekiguchi Y."/>
        </authorList>
    </citation>
    <scope>NUCLEOTIDE SEQUENCE [LARGE SCALE GENOMIC DNA]</scope>
    <source>
        <strain evidence="3">TBC1</strain>
    </source>
</reference>
<evidence type="ECO:0000313" key="3">
    <source>
        <dbReference type="EMBL" id="GAP42714.1"/>
    </source>
</evidence>
<feature type="transmembrane region" description="Helical" evidence="1">
    <location>
        <begin position="323"/>
        <end position="343"/>
    </location>
</feature>
<keyword evidence="4" id="KW-1185">Reference proteome</keyword>
<protein>
    <submittedName>
        <fullName evidence="3">Glycosyltransferase, GT2 family</fullName>
    </submittedName>
</protein>
<dbReference type="RefSeq" id="WP_062038943.1">
    <property type="nucleotide sequence ID" value="NZ_DF968182.1"/>
</dbReference>
<dbReference type="Gene3D" id="3.90.550.10">
    <property type="entry name" value="Spore Coat Polysaccharide Biosynthesis Protein SpsA, Chain A"/>
    <property type="match status" value="1"/>
</dbReference>
<feature type="transmembrane region" description="Helical" evidence="1">
    <location>
        <begin position="261"/>
        <end position="280"/>
    </location>
</feature>
<feature type="transmembrane region" description="Helical" evidence="1">
    <location>
        <begin position="355"/>
        <end position="373"/>
    </location>
</feature>
<feature type="transmembrane region" description="Helical" evidence="1">
    <location>
        <begin position="379"/>
        <end position="402"/>
    </location>
</feature>
<evidence type="ECO:0000256" key="1">
    <source>
        <dbReference type="SAM" id="Phobius"/>
    </source>
</evidence>
<feature type="transmembrane region" description="Helical" evidence="1">
    <location>
        <begin position="287"/>
        <end position="308"/>
    </location>
</feature>
<dbReference type="GO" id="GO:0016740">
    <property type="term" value="F:transferase activity"/>
    <property type="evidence" value="ECO:0007669"/>
    <property type="project" value="UniProtKB-KW"/>
</dbReference>
<organism evidence="3">
    <name type="scientific">Lentimicrobium saccharophilum</name>
    <dbReference type="NCBI Taxonomy" id="1678841"/>
    <lineage>
        <taxon>Bacteria</taxon>
        <taxon>Pseudomonadati</taxon>
        <taxon>Bacteroidota</taxon>
        <taxon>Bacteroidia</taxon>
        <taxon>Bacteroidales</taxon>
        <taxon>Lentimicrobiaceae</taxon>
        <taxon>Lentimicrobium</taxon>
    </lineage>
</organism>
<dbReference type="Pfam" id="PF00535">
    <property type="entry name" value="Glycos_transf_2"/>
    <property type="match status" value="1"/>
</dbReference>
<dbReference type="Proteomes" id="UP000053091">
    <property type="component" value="Unassembled WGS sequence"/>
</dbReference>
<keyword evidence="1" id="KW-0812">Transmembrane</keyword>
<dbReference type="EMBL" id="DF968182">
    <property type="protein sequence ID" value="GAP42714.1"/>
    <property type="molecule type" value="Genomic_DNA"/>
</dbReference>
<dbReference type="Pfam" id="PF13727">
    <property type="entry name" value="CoA_binding_3"/>
    <property type="match status" value="1"/>
</dbReference>
<evidence type="ECO:0000313" key="4">
    <source>
        <dbReference type="Proteomes" id="UP000053091"/>
    </source>
</evidence>
<feature type="domain" description="Glycosyltransferase 2-like" evidence="2">
    <location>
        <begin position="4"/>
        <end position="123"/>
    </location>
</feature>
<keyword evidence="1" id="KW-1133">Transmembrane helix</keyword>
<dbReference type="AlphaFoldDB" id="A0A0S7BQ39"/>
<dbReference type="PATRIC" id="fig|1678841.3.peg.964"/>
<dbReference type="Gene3D" id="3.40.50.720">
    <property type="entry name" value="NAD(P)-binding Rossmann-like Domain"/>
    <property type="match status" value="1"/>
</dbReference>
<proteinExistence type="predicted"/>
<keyword evidence="3" id="KW-0808">Transferase</keyword>
<dbReference type="InterPro" id="IPR001173">
    <property type="entry name" value="Glyco_trans_2-like"/>
</dbReference>
<name>A0A0S7BQ39_9BACT</name>
<dbReference type="SUPFAM" id="SSF53448">
    <property type="entry name" value="Nucleotide-diphospho-sugar transferases"/>
    <property type="match status" value="1"/>
</dbReference>
<dbReference type="PANTHER" id="PTHR43179">
    <property type="entry name" value="RHAMNOSYLTRANSFERASE WBBL"/>
    <property type="match status" value="1"/>
</dbReference>
<dbReference type="OrthoDB" id="9771846at2"/>